<dbReference type="InterPro" id="IPR011057">
    <property type="entry name" value="Mss4-like_sf"/>
</dbReference>
<keyword evidence="6" id="KW-1185">Reference proteome</keyword>
<comment type="similarity">
    <text evidence="1">Belongs to the Gfa family.</text>
</comment>
<reference evidence="5 6" key="1">
    <citation type="submission" date="2023-05" db="EMBL/GenBank/DDBJ databases">
        <title>Pseudodonghicola sp. nov.</title>
        <authorList>
            <person name="Huang J."/>
        </authorList>
    </citation>
    <scope>NUCLEOTIDE SEQUENCE [LARGE SCALE GENOMIC DNA]</scope>
    <source>
        <strain evidence="5 6">IC7</strain>
    </source>
</reference>
<dbReference type="EMBL" id="JASNJD010000020">
    <property type="protein sequence ID" value="MDK3019992.1"/>
    <property type="molecule type" value="Genomic_DNA"/>
</dbReference>
<evidence type="ECO:0000256" key="3">
    <source>
        <dbReference type="ARBA" id="ARBA00022833"/>
    </source>
</evidence>
<protein>
    <submittedName>
        <fullName evidence="5">GFA family protein</fullName>
    </submittedName>
</protein>
<evidence type="ECO:0000256" key="2">
    <source>
        <dbReference type="ARBA" id="ARBA00022723"/>
    </source>
</evidence>
<dbReference type="PANTHER" id="PTHR28620">
    <property type="entry name" value="CENTROMERE PROTEIN V"/>
    <property type="match status" value="1"/>
</dbReference>
<evidence type="ECO:0000256" key="1">
    <source>
        <dbReference type="ARBA" id="ARBA00005495"/>
    </source>
</evidence>
<sequence length="130" mass="14330">MTEFSTTPETRLARCHCGAVVIEAYLPEGLASARRCDCSLCRRRGPGAVTALTARLKVLQGEEALGVYTWGTHTARHYFCKTCGIYTHHQRRSDPAECGVNIGCLDGITPRDFADIPWTDGINYRLDGPN</sequence>
<feature type="domain" description="CENP-V/GFA" evidence="4">
    <location>
        <begin position="11"/>
        <end position="119"/>
    </location>
</feature>
<dbReference type="Gene3D" id="2.170.150.70">
    <property type="match status" value="1"/>
</dbReference>
<comment type="caution">
    <text evidence="5">The sequence shown here is derived from an EMBL/GenBank/DDBJ whole genome shotgun (WGS) entry which is preliminary data.</text>
</comment>
<keyword evidence="2" id="KW-0479">Metal-binding</keyword>
<keyword evidence="3" id="KW-0862">Zinc</keyword>
<organism evidence="5 6">
    <name type="scientific">Pseudodonghicola flavimaris</name>
    <dbReference type="NCBI Taxonomy" id="3050036"/>
    <lineage>
        <taxon>Bacteria</taxon>
        <taxon>Pseudomonadati</taxon>
        <taxon>Pseudomonadota</taxon>
        <taxon>Alphaproteobacteria</taxon>
        <taxon>Rhodobacterales</taxon>
        <taxon>Paracoccaceae</taxon>
        <taxon>Pseudodonghicola</taxon>
    </lineage>
</organism>
<evidence type="ECO:0000313" key="6">
    <source>
        <dbReference type="Proteomes" id="UP001243757"/>
    </source>
</evidence>
<dbReference type="InterPro" id="IPR006913">
    <property type="entry name" value="CENP-V/GFA"/>
</dbReference>
<dbReference type="InterPro" id="IPR052355">
    <property type="entry name" value="CENP-V-like"/>
</dbReference>
<evidence type="ECO:0000259" key="4">
    <source>
        <dbReference type="PROSITE" id="PS51891"/>
    </source>
</evidence>
<dbReference type="Proteomes" id="UP001243757">
    <property type="component" value="Unassembled WGS sequence"/>
</dbReference>
<gene>
    <name evidence="5" type="ORF">QO033_20105</name>
</gene>
<dbReference type="PANTHER" id="PTHR28620:SF1">
    <property type="entry name" value="CENP-V_GFA DOMAIN-CONTAINING PROTEIN"/>
    <property type="match status" value="1"/>
</dbReference>
<dbReference type="SUPFAM" id="SSF51316">
    <property type="entry name" value="Mss4-like"/>
    <property type="match status" value="1"/>
</dbReference>
<evidence type="ECO:0000313" key="5">
    <source>
        <dbReference type="EMBL" id="MDK3019992.1"/>
    </source>
</evidence>
<name>A0ABT7F5Y6_9RHOB</name>
<dbReference type="Pfam" id="PF04828">
    <property type="entry name" value="GFA"/>
    <property type="match status" value="1"/>
</dbReference>
<dbReference type="RefSeq" id="WP_284482761.1">
    <property type="nucleotide sequence ID" value="NZ_JASNJD010000020.1"/>
</dbReference>
<proteinExistence type="inferred from homology"/>
<accession>A0ABT7F5Y6</accession>
<dbReference type="PROSITE" id="PS51891">
    <property type="entry name" value="CENP_V_GFA"/>
    <property type="match status" value="1"/>
</dbReference>